<accession>A0A2N3PZJ7</accession>
<sequence length="155" mass="16496">MISRVVFFTILMIPSIALADPVGVSGAGVYVTRSDCMALVRHHPSPDVAYQPGTDVHGKYVAPADLPADNGGFTLPDKVQFDLKINPMDYVKGQQSGSSSTSGTTTSSSKYANTAMPVARISVDLKTGQTSLNGRPLEGEQDLYVLEACRKAGFR</sequence>
<feature type="chain" id="PRO_5014904401" evidence="2">
    <location>
        <begin position="20"/>
        <end position="155"/>
    </location>
</feature>
<organism evidence="3 4">
    <name type="scientific">Telmatospirillum siberiense</name>
    <dbReference type="NCBI Taxonomy" id="382514"/>
    <lineage>
        <taxon>Bacteria</taxon>
        <taxon>Pseudomonadati</taxon>
        <taxon>Pseudomonadota</taxon>
        <taxon>Alphaproteobacteria</taxon>
        <taxon>Rhodospirillales</taxon>
        <taxon>Rhodospirillaceae</taxon>
        <taxon>Telmatospirillum</taxon>
    </lineage>
</organism>
<comment type="caution">
    <text evidence="3">The sequence shown here is derived from an EMBL/GenBank/DDBJ whole genome shotgun (WGS) entry which is preliminary data.</text>
</comment>
<dbReference type="OrthoDB" id="7365624at2"/>
<name>A0A2N3PZJ7_9PROT</name>
<dbReference type="Proteomes" id="UP000233293">
    <property type="component" value="Unassembled WGS sequence"/>
</dbReference>
<evidence type="ECO:0000256" key="2">
    <source>
        <dbReference type="SAM" id="SignalP"/>
    </source>
</evidence>
<evidence type="ECO:0000313" key="3">
    <source>
        <dbReference type="EMBL" id="PKU25823.1"/>
    </source>
</evidence>
<dbReference type="AlphaFoldDB" id="A0A2N3PZJ7"/>
<proteinExistence type="predicted"/>
<feature type="region of interest" description="Disordered" evidence="1">
    <location>
        <begin position="92"/>
        <end position="111"/>
    </location>
</feature>
<keyword evidence="2" id="KW-0732">Signal</keyword>
<feature type="signal peptide" evidence="2">
    <location>
        <begin position="1"/>
        <end position="19"/>
    </location>
</feature>
<keyword evidence="4" id="KW-1185">Reference proteome</keyword>
<evidence type="ECO:0000256" key="1">
    <source>
        <dbReference type="SAM" id="MobiDB-lite"/>
    </source>
</evidence>
<feature type="compositionally biased region" description="Low complexity" evidence="1">
    <location>
        <begin position="96"/>
        <end position="109"/>
    </location>
</feature>
<dbReference type="RefSeq" id="WP_101249367.1">
    <property type="nucleotide sequence ID" value="NZ_PIUM01000003.1"/>
</dbReference>
<protein>
    <submittedName>
        <fullName evidence="3">Uncharacterized protein</fullName>
    </submittedName>
</protein>
<reference evidence="4" key="1">
    <citation type="submission" date="2017-12" db="EMBL/GenBank/DDBJ databases">
        <title>Draft genome sequence of Telmatospirillum siberiense 26-4b1T, an acidotolerant peatland alphaproteobacterium potentially involved in sulfur cycling.</title>
        <authorList>
            <person name="Hausmann B."/>
            <person name="Pjevac P."/>
            <person name="Schreck K."/>
            <person name="Herbold C.W."/>
            <person name="Daims H."/>
            <person name="Wagner M."/>
            <person name="Pester M."/>
            <person name="Loy A."/>
        </authorList>
    </citation>
    <scope>NUCLEOTIDE SEQUENCE [LARGE SCALE GENOMIC DNA]</scope>
    <source>
        <strain evidence="4">26-4b1</strain>
    </source>
</reference>
<evidence type="ECO:0000313" key="4">
    <source>
        <dbReference type="Proteomes" id="UP000233293"/>
    </source>
</evidence>
<dbReference type="EMBL" id="PIUM01000003">
    <property type="protein sequence ID" value="PKU25823.1"/>
    <property type="molecule type" value="Genomic_DNA"/>
</dbReference>
<gene>
    <name evidence="3" type="ORF">CWS72_04495</name>
</gene>